<keyword evidence="2" id="KW-1185">Reference proteome</keyword>
<evidence type="ECO:0000313" key="2">
    <source>
        <dbReference type="Proteomes" id="UP000789860"/>
    </source>
</evidence>
<proteinExistence type="predicted"/>
<sequence>YGWSVQPRTTDELFAVAYLAKKFGVPGLTKLIDCLLKFLPKSWKSYDNIWEVGLKVSKLLDLVQTRLAILKFLVNFLSNIDDNEKTERIIMKLEKDDLTEVEQLMMEVYGQLNTNEIRQESCDDGEDGSESDSSESEVSCDVGQTKDVLEKHNLGNNQFNIEHKKEATGECEESSSESDDESSKTKEINAGEDSITTLS</sequence>
<protein>
    <submittedName>
        <fullName evidence="1">4099_t:CDS:1</fullName>
    </submittedName>
</protein>
<organism evidence="1 2">
    <name type="scientific">Scutellospora calospora</name>
    <dbReference type="NCBI Taxonomy" id="85575"/>
    <lineage>
        <taxon>Eukaryota</taxon>
        <taxon>Fungi</taxon>
        <taxon>Fungi incertae sedis</taxon>
        <taxon>Mucoromycota</taxon>
        <taxon>Glomeromycotina</taxon>
        <taxon>Glomeromycetes</taxon>
        <taxon>Diversisporales</taxon>
        <taxon>Gigasporaceae</taxon>
        <taxon>Scutellospora</taxon>
    </lineage>
</organism>
<dbReference type="Proteomes" id="UP000789860">
    <property type="component" value="Unassembled WGS sequence"/>
</dbReference>
<comment type="caution">
    <text evidence="1">The sequence shown here is derived from an EMBL/GenBank/DDBJ whole genome shotgun (WGS) entry which is preliminary data.</text>
</comment>
<reference evidence="1" key="1">
    <citation type="submission" date="2021-06" db="EMBL/GenBank/DDBJ databases">
        <authorList>
            <person name="Kallberg Y."/>
            <person name="Tangrot J."/>
            <person name="Rosling A."/>
        </authorList>
    </citation>
    <scope>NUCLEOTIDE SEQUENCE</scope>
    <source>
        <strain evidence="1">AU212A</strain>
    </source>
</reference>
<feature type="non-terminal residue" evidence="1">
    <location>
        <position position="1"/>
    </location>
</feature>
<name>A0ACA9MBW1_9GLOM</name>
<dbReference type="EMBL" id="CAJVPM010010930">
    <property type="protein sequence ID" value="CAG8577424.1"/>
    <property type="molecule type" value="Genomic_DNA"/>
</dbReference>
<gene>
    <name evidence="1" type="ORF">SCALOS_LOCUS6074</name>
</gene>
<accession>A0ACA9MBW1</accession>
<evidence type="ECO:0000313" key="1">
    <source>
        <dbReference type="EMBL" id="CAG8577424.1"/>
    </source>
</evidence>